<evidence type="ECO:0000259" key="2">
    <source>
        <dbReference type="Pfam" id="PF00534"/>
    </source>
</evidence>
<dbReference type="Proteomes" id="UP000729701">
    <property type="component" value="Unassembled WGS sequence"/>
</dbReference>
<dbReference type="PANTHER" id="PTHR46401:SF2">
    <property type="entry name" value="GLYCOSYLTRANSFERASE WBBK-RELATED"/>
    <property type="match status" value="1"/>
</dbReference>
<sequence length="409" mass="46594">MGLSLPERKILLFDLSVGGHHAAYIQHLICYLVEQNLPGRLDIVVVPKFFSLHQDVVELGQTCDRINFIPITDTEVTWLGPWTTYVQRKSRALREWTLLNRYAIALGSTECVLLYFDTFQLSAVLRRKLPCPFSGIYFRPRFHYDEFPGCTLSWKDKVRHWQERFHISQALRHPQLKTLFCLDQFAVKYLKEFHSHAKIVYLPDPVQIYSKSESKVDELKANLGIEANRRVFFLFGVLDGRKGIHQLLDAISTLSPALCEKICLLLVGKIADSDSSTLQNRIREISQALPVQIVVQDKFISEQEVPLYFQSADVVLALYQRHVGMSGIVVQGAAVQKPLLSSDYGLMGETVRHWQLGLTVDSTIPTEIASCLTQFLTESPEISFDPSKAKHFAEQNSAENYASTIFKNM</sequence>
<dbReference type="SUPFAM" id="SSF53756">
    <property type="entry name" value="UDP-Glycosyltransferase/glycogen phosphorylase"/>
    <property type="match status" value="1"/>
</dbReference>
<evidence type="ECO:0000313" key="3">
    <source>
        <dbReference type="EMBL" id="MBW4668534.1"/>
    </source>
</evidence>
<dbReference type="GO" id="GO:0009103">
    <property type="term" value="P:lipopolysaccharide biosynthetic process"/>
    <property type="evidence" value="ECO:0007669"/>
    <property type="project" value="TreeGrafter"/>
</dbReference>
<accession>A0A951UT38</accession>
<evidence type="ECO:0000313" key="4">
    <source>
        <dbReference type="Proteomes" id="UP000729701"/>
    </source>
</evidence>
<dbReference type="GO" id="GO:0016757">
    <property type="term" value="F:glycosyltransferase activity"/>
    <property type="evidence" value="ECO:0007669"/>
    <property type="project" value="InterPro"/>
</dbReference>
<gene>
    <name evidence="3" type="ORF">KME60_14175</name>
</gene>
<dbReference type="AlphaFoldDB" id="A0A951UT38"/>
<name>A0A951UT38_9CYAN</name>
<protein>
    <submittedName>
        <fullName evidence="3">Glycosyltransferase</fullName>
    </submittedName>
</protein>
<proteinExistence type="predicted"/>
<keyword evidence="1" id="KW-0808">Transferase</keyword>
<dbReference type="Pfam" id="PF00534">
    <property type="entry name" value="Glycos_transf_1"/>
    <property type="match status" value="1"/>
</dbReference>
<dbReference type="EMBL" id="JAHHGZ010000013">
    <property type="protein sequence ID" value="MBW4668534.1"/>
    <property type="molecule type" value="Genomic_DNA"/>
</dbReference>
<reference evidence="3" key="2">
    <citation type="journal article" date="2022" name="Microbiol. Resour. Announc.">
        <title>Metagenome Sequencing to Explore Phylogenomics of Terrestrial Cyanobacteria.</title>
        <authorList>
            <person name="Ward R.D."/>
            <person name="Stajich J.E."/>
            <person name="Johansen J.R."/>
            <person name="Huntemann M."/>
            <person name="Clum A."/>
            <person name="Foster B."/>
            <person name="Foster B."/>
            <person name="Roux S."/>
            <person name="Palaniappan K."/>
            <person name="Varghese N."/>
            <person name="Mukherjee S."/>
            <person name="Reddy T.B.K."/>
            <person name="Daum C."/>
            <person name="Copeland A."/>
            <person name="Chen I.A."/>
            <person name="Ivanova N.N."/>
            <person name="Kyrpides N.C."/>
            <person name="Shapiro N."/>
            <person name="Eloe-Fadrosh E.A."/>
            <person name="Pietrasiak N."/>
        </authorList>
    </citation>
    <scope>NUCLEOTIDE SEQUENCE</scope>
    <source>
        <strain evidence="3">GSE-NOS-MK-12-04C</strain>
    </source>
</reference>
<feature type="domain" description="Glycosyl transferase family 1" evidence="2">
    <location>
        <begin position="217"/>
        <end position="379"/>
    </location>
</feature>
<comment type="caution">
    <text evidence="3">The sequence shown here is derived from an EMBL/GenBank/DDBJ whole genome shotgun (WGS) entry which is preliminary data.</text>
</comment>
<organism evidence="3 4">
    <name type="scientific">Cyanomargarita calcarea GSE-NOS-MK-12-04C</name>
    <dbReference type="NCBI Taxonomy" id="2839659"/>
    <lineage>
        <taxon>Bacteria</taxon>
        <taxon>Bacillati</taxon>
        <taxon>Cyanobacteriota</taxon>
        <taxon>Cyanophyceae</taxon>
        <taxon>Nostocales</taxon>
        <taxon>Cyanomargaritaceae</taxon>
        <taxon>Cyanomargarita</taxon>
    </lineage>
</organism>
<evidence type="ECO:0000256" key="1">
    <source>
        <dbReference type="ARBA" id="ARBA00022679"/>
    </source>
</evidence>
<dbReference type="InterPro" id="IPR001296">
    <property type="entry name" value="Glyco_trans_1"/>
</dbReference>
<dbReference type="PANTHER" id="PTHR46401">
    <property type="entry name" value="GLYCOSYLTRANSFERASE WBBK-RELATED"/>
    <property type="match status" value="1"/>
</dbReference>
<reference evidence="3" key="1">
    <citation type="submission" date="2021-05" db="EMBL/GenBank/DDBJ databases">
        <authorList>
            <person name="Pietrasiak N."/>
            <person name="Ward R."/>
            <person name="Stajich J.E."/>
            <person name="Kurbessoian T."/>
        </authorList>
    </citation>
    <scope>NUCLEOTIDE SEQUENCE</scope>
    <source>
        <strain evidence="3">GSE-NOS-MK-12-04C</strain>
    </source>
</reference>
<dbReference type="Gene3D" id="3.40.50.2000">
    <property type="entry name" value="Glycogen Phosphorylase B"/>
    <property type="match status" value="1"/>
</dbReference>